<keyword evidence="3" id="KW-1185">Reference proteome</keyword>
<evidence type="ECO:0000313" key="2">
    <source>
        <dbReference type="Ensembl" id="ENSFHEP00000003892.1"/>
    </source>
</evidence>
<sequence>MHQPEVLLLVKESLSGSRKSPYSSNHANCDFFYLNSDLICKVSAGNENAFQTTSYLSALANMDGLLLPLVLGLRRWAQICEIDRPEEGGLPPYVLALMVIFYLQKRKEPLLPTYLNQGVCITSQL</sequence>
<reference evidence="2" key="2">
    <citation type="submission" date="2025-09" db="UniProtKB">
        <authorList>
            <consortium name="Ensembl"/>
        </authorList>
    </citation>
    <scope>IDENTIFICATION</scope>
</reference>
<dbReference type="Gene3D" id="1.10.1410.10">
    <property type="match status" value="1"/>
</dbReference>
<dbReference type="AlphaFoldDB" id="A0A3Q2NWX5"/>
<dbReference type="Ensembl" id="ENSFHET00000009770.1">
    <property type="protein sequence ID" value="ENSFHEP00000003892.1"/>
    <property type="gene ID" value="ENSFHEG00000004780.1"/>
</dbReference>
<dbReference type="STRING" id="8078.ENSFHEP00000003892"/>
<organism evidence="2 3">
    <name type="scientific">Fundulus heteroclitus</name>
    <name type="common">Killifish</name>
    <name type="synonym">Mummichog</name>
    <dbReference type="NCBI Taxonomy" id="8078"/>
    <lineage>
        <taxon>Eukaryota</taxon>
        <taxon>Metazoa</taxon>
        <taxon>Chordata</taxon>
        <taxon>Craniata</taxon>
        <taxon>Vertebrata</taxon>
        <taxon>Euteleostomi</taxon>
        <taxon>Actinopterygii</taxon>
        <taxon>Neopterygii</taxon>
        <taxon>Teleostei</taxon>
        <taxon>Neoteleostei</taxon>
        <taxon>Acanthomorphata</taxon>
        <taxon>Ovalentaria</taxon>
        <taxon>Atherinomorphae</taxon>
        <taxon>Cyprinodontiformes</taxon>
        <taxon>Fundulidae</taxon>
        <taxon>Fundulus</taxon>
    </lineage>
</organism>
<dbReference type="GO" id="GO:1990817">
    <property type="term" value="F:poly(A) RNA polymerase activity"/>
    <property type="evidence" value="ECO:0007669"/>
    <property type="project" value="UniProtKB-EC"/>
</dbReference>
<reference evidence="2" key="1">
    <citation type="submission" date="2025-08" db="UniProtKB">
        <authorList>
            <consortium name="Ensembl"/>
        </authorList>
    </citation>
    <scope>IDENTIFICATION</scope>
</reference>
<dbReference type="GeneTree" id="ENSGT00940000156859"/>
<name>A0A3Q2NWX5_FUNHE</name>
<proteinExistence type="predicted"/>
<dbReference type="PANTHER" id="PTHR12271">
    <property type="entry name" value="POLY A POLYMERASE CID PAP -RELATED"/>
    <property type="match status" value="1"/>
</dbReference>
<protein>
    <recommendedName>
        <fullName evidence="1">polynucleotide adenylyltransferase</fullName>
        <ecNumber evidence="1">2.7.7.19</ecNumber>
    </recommendedName>
</protein>
<dbReference type="EC" id="2.7.7.19" evidence="1"/>
<dbReference type="GO" id="GO:0031123">
    <property type="term" value="P:RNA 3'-end processing"/>
    <property type="evidence" value="ECO:0007669"/>
    <property type="project" value="TreeGrafter"/>
</dbReference>
<evidence type="ECO:0000256" key="1">
    <source>
        <dbReference type="ARBA" id="ARBA00012388"/>
    </source>
</evidence>
<dbReference type="SUPFAM" id="SSF81631">
    <property type="entry name" value="PAP/OAS1 substrate-binding domain"/>
    <property type="match status" value="1"/>
</dbReference>
<evidence type="ECO:0000313" key="3">
    <source>
        <dbReference type="Proteomes" id="UP000265000"/>
    </source>
</evidence>
<dbReference type="PANTHER" id="PTHR12271:SF40">
    <property type="entry name" value="POLY(A) RNA POLYMERASE GLD2"/>
    <property type="match status" value="1"/>
</dbReference>
<accession>A0A3Q2NWX5</accession>
<dbReference type="Proteomes" id="UP000265000">
    <property type="component" value="Unplaced"/>
</dbReference>